<dbReference type="InterPro" id="IPR043502">
    <property type="entry name" value="DNA/RNA_pol_sf"/>
</dbReference>
<gene>
    <name evidence="2" type="ORF">Slati_3449700</name>
</gene>
<dbReference type="SUPFAM" id="SSF56672">
    <property type="entry name" value="DNA/RNA polymerases"/>
    <property type="match status" value="1"/>
</dbReference>
<evidence type="ECO:0000259" key="1">
    <source>
        <dbReference type="Pfam" id="PF00078"/>
    </source>
</evidence>
<dbReference type="EMBL" id="JACGWN010000012">
    <property type="protein sequence ID" value="KAL0416178.1"/>
    <property type="molecule type" value="Genomic_DNA"/>
</dbReference>
<comment type="caution">
    <text evidence="2">The sequence shown here is derived from an EMBL/GenBank/DDBJ whole genome shotgun (WGS) entry which is preliminary data.</text>
</comment>
<dbReference type="CDD" id="cd01647">
    <property type="entry name" value="RT_LTR"/>
    <property type="match status" value="1"/>
</dbReference>
<dbReference type="Gene3D" id="3.30.70.270">
    <property type="match status" value="1"/>
</dbReference>
<dbReference type="InterPro" id="IPR043128">
    <property type="entry name" value="Rev_trsase/Diguanyl_cyclase"/>
</dbReference>
<dbReference type="AlphaFoldDB" id="A0AAW2UHW6"/>
<evidence type="ECO:0000313" key="2">
    <source>
        <dbReference type="EMBL" id="KAL0416178.1"/>
    </source>
</evidence>
<dbReference type="Pfam" id="PF00078">
    <property type="entry name" value="RVT_1"/>
    <property type="match status" value="1"/>
</dbReference>
<dbReference type="Gene3D" id="3.10.10.10">
    <property type="entry name" value="HIV Type 1 Reverse Transcriptase, subunit A, domain 1"/>
    <property type="match status" value="1"/>
</dbReference>
<dbReference type="PANTHER" id="PTHR24559:SF431">
    <property type="entry name" value="RNA-DIRECTED DNA POLYMERASE HOMOLOG"/>
    <property type="match status" value="1"/>
</dbReference>
<dbReference type="InterPro" id="IPR053134">
    <property type="entry name" value="RNA-dir_DNA_polymerase"/>
</dbReference>
<dbReference type="PANTHER" id="PTHR24559">
    <property type="entry name" value="TRANSPOSON TY3-I GAG-POL POLYPROTEIN"/>
    <property type="match status" value="1"/>
</dbReference>
<reference evidence="2" key="2">
    <citation type="journal article" date="2024" name="Plant">
        <title>Genomic evolution and insights into agronomic trait innovations of Sesamum species.</title>
        <authorList>
            <person name="Miao H."/>
            <person name="Wang L."/>
            <person name="Qu L."/>
            <person name="Liu H."/>
            <person name="Sun Y."/>
            <person name="Le M."/>
            <person name="Wang Q."/>
            <person name="Wei S."/>
            <person name="Zheng Y."/>
            <person name="Lin W."/>
            <person name="Duan Y."/>
            <person name="Cao H."/>
            <person name="Xiong S."/>
            <person name="Wang X."/>
            <person name="Wei L."/>
            <person name="Li C."/>
            <person name="Ma Q."/>
            <person name="Ju M."/>
            <person name="Zhao R."/>
            <person name="Li G."/>
            <person name="Mu C."/>
            <person name="Tian Q."/>
            <person name="Mei H."/>
            <person name="Zhang T."/>
            <person name="Gao T."/>
            <person name="Zhang H."/>
        </authorList>
    </citation>
    <scope>NUCLEOTIDE SEQUENCE</scope>
    <source>
        <strain evidence="2">KEN1</strain>
    </source>
</reference>
<name>A0AAW2UHW6_9LAMI</name>
<feature type="domain" description="Reverse transcriptase" evidence="1">
    <location>
        <begin position="2"/>
        <end position="94"/>
    </location>
</feature>
<dbReference type="InterPro" id="IPR000477">
    <property type="entry name" value="RT_dom"/>
</dbReference>
<proteinExistence type="predicted"/>
<sequence length="122" mass="14529">MMDVYQGYHQIFMAEEDRDKTSVVTENGVYCYNVMPFGLKNASATYQRLVNKMFKDLIGSIMEVYVDDMLVKSKIEEEHLRHLENSFTIMRTWNEVKSHEVHIWGSRRKILRLHGQRARDRS</sequence>
<organism evidence="2">
    <name type="scientific">Sesamum latifolium</name>
    <dbReference type="NCBI Taxonomy" id="2727402"/>
    <lineage>
        <taxon>Eukaryota</taxon>
        <taxon>Viridiplantae</taxon>
        <taxon>Streptophyta</taxon>
        <taxon>Embryophyta</taxon>
        <taxon>Tracheophyta</taxon>
        <taxon>Spermatophyta</taxon>
        <taxon>Magnoliopsida</taxon>
        <taxon>eudicotyledons</taxon>
        <taxon>Gunneridae</taxon>
        <taxon>Pentapetalae</taxon>
        <taxon>asterids</taxon>
        <taxon>lamiids</taxon>
        <taxon>Lamiales</taxon>
        <taxon>Pedaliaceae</taxon>
        <taxon>Sesamum</taxon>
    </lineage>
</organism>
<reference evidence="2" key="1">
    <citation type="submission" date="2020-06" db="EMBL/GenBank/DDBJ databases">
        <authorList>
            <person name="Li T."/>
            <person name="Hu X."/>
            <person name="Zhang T."/>
            <person name="Song X."/>
            <person name="Zhang H."/>
            <person name="Dai N."/>
            <person name="Sheng W."/>
            <person name="Hou X."/>
            <person name="Wei L."/>
        </authorList>
    </citation>
    <scope>NUCLEOTIDE SEQUENCE</scope>
    <source>
        <strain evidence="2">KEN1</strain>
        <tissue evidence="2">Leaf</tissue>
    </source>
</reference>
<accession>A0AAW2UHW6</accession>
<protein>
    <submittedName>
        <fullName evidence="2">Retrovirus-related Pol polyprotein from transposon gypsy</fullName>
    </submittedName>
</protein>